<proteinExistence type="predicted"/>
<gene>
    <name evidence="1" type="ORF">ALPR1_16818</name>
</gene>
<keyword evidence="2" id="KW-1185">Reference proteome</keyword>
<dbReference type="HOGENOM" id="CLU_613732_0_0_10"/>
<accession>A3I2M6</accession>
<sequence>MINQSIFFAIHPDAPKDMRVFGDKIKSSGTRGSTKAVGFESKDFQPTPGLQIPELISSFRGGIDTILFSFPSVPLYGNTERTDAYKSLIQALRIGTNFIIVHYESDRETIGNWFTAAGHSLSAISWVPIPSYVDFTDWAEDAYVALRDAHDNTFYLMEPWEFPRSGDQLLADSIEEYTHLNSIQAPLIFQGGNCLIADDFWILGKDYYQDTIDYIQDHTLPLRVNPGQKVEDLVRQSFSDYVDKNRPMFVAGTKKKIPLAAYVGSKENDEFILDIVGAGTGPYQPIFHIDMFMSLIGKNEEGKFEMMVGSPKLGNELLGLSDRAHNLQAAYDEIARSFEKEGIIVHRNPLVHYPEFTGRKIPIKYLQNLAIQNPDDKDVNSALKDLYSLGARENDFALVRNWHHITSNNCLVENSEKFGKHVYLPTFGHGEYTQLSALDDHMKDLWESFGFTVHQLGDFNSFAKRQGVVHCISKFIKRSD</sequence>
<dbReference type="eggNOG" id="ENOG502ZYPV">
    <property type="taxonomic scope" value="Bacteria"/>
</dbReference>
<dbReference type="Proteomes" id="UP000003919">
    <property type="component" value="Unassembled WGS sequence"/>
</dbReference>
<dbReference type="RefSeq" id="WP_008202242.1">
    <property type="nucleotide sequence ID" value="NZ_CM001023.1"/>
</dbReference>
<dbReference type="Gene3D" id="3.75.10.10">
    <property type="entry name" value="L-arginine/glycine Amidinotransferase, Chain A"/>
    <property type="match status" value="1"/>
</dbReference>
<dbReference type="OrthoDB" id="3650527at2"/>
<reference evidence="1 2" key="1">
    <citation type="journal article" date="2011" name="J. Bacteriol.">
        <title>Complete genome sequence of Algoriphagus sp. PR1, bacterial prey of a colony-forming choanoflagellate.</title>
        <authorList>
            <person name="Alegado R.A."/>
            <person name="Ferriera S."/>
            <person name="Nusbaum C."/>
            <person name="Young S.K."/>
            <person name="Zeng Q."/>
            <person name="Imamovic A."/>
            <person name="Fairclough S.R."/>
            <person name="King N."/>
        </authorList>
    </citation>
    <scope>NUCLEOTIDE SEQUENCE [LARGE SCALE GENOMIC DNA]</scope>
    <source>
        <strain evidence="1 2">PR1</strain>
    </source>
</reference>
<organism evidence="1 2">
    <name type="scientific">Algoriphagus machipongonensis</name>
    <dbReference type="NCBI Taxonomy" id="388413"/>
    <lineage>
        <taxon>Bacteria</taxon>
        <taxon>Pseudomonadati</taxon>
        <taxon>Bacteroidota</taxon>
        <taxon>Cytophagia</taxon>
        <taxon>Cytophagales</taxon>
        <taxon>Cyclobacteriaceae</taxon>
        <taxon>Algoriphagus</taxon>
    </lineage>
</organism>
<evidence type="ECO:0000313" key="2">
    <source>
        <dbReference type="Proteomes" id="UP000003919"/>
    </source>
</evidence>
<comment type="caution">
    <text evidence="1">The sequence shown here is derived from an EMBL/GenBank/DDBJ whole genome shotgun (WGS) entry which is preliminary data.</text>
</comment>
<name>A3I2M6_9BACT</name>
<evidence type="ECO:0000313" key="1">
    <source>
        <dbReference type="EMBL" id="EAZ79330.1"/>
    </source>
</evidence>
<dbReference type="AlphaFoldDB" id="A3I2M6"/>
<dbReference type="EMBL" id="AAXU02000001">
    <property type="protein sequence ID" value="EAZ79330.1"/>
    <property type="molecule type" value="Genomic_DNA"/>
</dbReference>
<protein>
    <submittedName>
        <fullName evidence="1">Uncharacterized protein</fullName>
    </submittedName>
</protein>